<reference evidence="2" key="1">
    <citation type="journal article" date="2020" name="Stud. Mycol.">
        <title>101 Dothideomycetes genomes: a test case for predicting lifestyles and emergence of pathogens.</title>
        <authorList>
            <person name="Haridas S."/>
            <person name="Albert R."/>
            <person name="Binder M."/>
            <person name="Bloem J."/>
            <person name="Labutti K."/>
            <person name="Salamov A."/>
            <person name="Andreopoulos B."/>
            <person name="Baker S."/>
            <person name="Barry K."/>
            <person name="Bills G."/>
            <person name="Bluhm B."/>
            <person name="Cannon C."/>
            <person name="Castanera R."/>
            <person name="Culley D."/>
            <person name="Daum C."/>
            <person name="Ezra D."/>
            <person name="Gonzalez J."/>
            <person name="Henrissat B."/>
            <person name="Kuo A."/>
            <person name="Liang C."/>
            <person name="Lipzen A."/>
            <person name="Lutzoni F."/>
            <person name="Magnuson J."/>
            <person name="Mondo S."/>
            <person name="Nolan M."/>
            <person name="Ohm R."/>
            <person name="Pangilinan J."/>
            <person name="Park H.-J."/>
            <person name="Ramirez L."/>
            <person name="Alfaro M."/>
            <person name="Sun H."/>
            <person name="Tritt A."/>
            <person name="Yoshinaga Y."/>
            <person name="Zwiers L.-H."/>
            <person name="Turgeon B."/>
            <person name="Goodwin S."/>
            <person name="Spatafora J."/>
            <person name="Crous P."/>
            <person name="Grigoriev I."/>
        </authorList>
    </citation>
    <scope>NUCLEOTIDE SEQUENCE</scope>
    <source>
        <strain evidence="2">CBS 207.26</strain>
    </source>
</reference>
<protein>
    <recommendedName>
        <fullName evidence="1">DUF7587 domain-containing protein</fullName>
    </recommendedName>
</protein>
<dbReference type="PANTHER" id="PTHR40781:SF1">
    <property type="match status" value="1"/>
</dbReference>
<organism evidence="2 3">
    <name type="scientific">Zopfia rhizophila CBS 207.26</name>
    <dbReference type="NCBI Taxonomy" id="1314779"/>
    <lineage>
        <taxon>Eukaryota</taxon>
        <taxon>Fungi</taxon>
        <taxon>Dikarya</taxon>
        <taxon>Ascomycota</taxon>
        <taxon>Pezizomycotina</taxon>
        <taxon>Dothideomycetes</taxon>
        <taxon>Dothideomycetes incertae sedis</taxon>
        <taxon>Zopfiaceae</taxon>
        <taxon>Zopfia</taxon>
    </lineage>
</organism>
<gene>
    <name evidence="2" type="ORF">K469DRAFT_721174</name>
</gene>
<dbReference type="Pfam" id="PF24494">
    <property type="entry name" value="DUF7587"/>
    <property type="match status" value="1"/>
</dbReference>
<dbReference type="Proteomes" id="UP000800200">
    <property type="component" value="Unassembled WGS sequence"/>
</dbReference>
<dbReference type="EMBL" id="ML994698">
    <property type="protein sequence ID" value="KAF2176911.1"/>
    <property type="molecule type" value="Genomic_DNA"/>
</dbReference>
<feature type="domain" description="DUF7587" evidence="1">
    <location>
        <begin position="3"/>
        <end position="142"/>
    </location>
</feature>
<proteinExistence type="predicted"/>
<sequence>MGPYIFFRVEDEDSHARYSDEEGLFAEDTNTWVDFKSWDWRLLGQVERHLDWGNRVPTPFISMYCDEGVAYREAKRRVGEGKKDVRVYKINMRRSDERREYRNIRLLAERLDFDIPERAWNNSEYEYIFLHYVPDSAVVGWIDL</sequence>
<dbReference type="OrthoDB" id="88561at2759"/>
<dbReference type="InterPro" id="IPR056009">
    <property type="entry name" value="DUF7587"/>
</dbReference>
<dbReference type="PANTHER" id="PTHR40781">
    <property type="match status" value="1"/>
</dbReference>
<evidence type="ECO:0000313" key="2">
    <source>
        <dbReference type="EMBL" id="KAF2176911.1"/>
    </source>
</evidence>
<evidence type="ECO:0000313" key="3">
    <source>
        <dbReference type="Proteomes" id="UP000800200"/>
    </source>
</evidence>
<keyword evidence="3" id="KW-1185">Reference proteome</keyword>
<evidence type="ECO:0000259" key="1">
    <source>
        <dbReference type="Pfam" id="PF24494"/>
    </source>
</evidence>
<dbReference type="AlphaFoldDB" id="A0A6A6DBS4"/>
<name>A0A6A6DBS4_9PEZI</name>
<accession>A0A6A6DBS4</accession>
<dbReference type="SUPFAM" id="SSF56399">
    <property type="entry name" value="ADP-ribosylation"/>
    <property type="match status" value="1"/>
</dbReference>